<evidence type="ECO:0000313" key="4">
    <source>
        <dbReference type="EMBL" id="GEO19142.1"/>
    </source>
</evidence>
<evidence type="ECO:0000256" key="1">
    <source>
        <dbReference type="ARBA" id="ARBA00022737"/>
    </source>
</evidence>
<feature type="region of interest" description="Disordered" evidence="3">
    <location>
        <begin position="1"/>
        <end position="24"/>
    </location>
</feature>
<dbReference type="InterPro" id="IPR051685">
    <property type="entry name" value="Ycf3/AcsC/BcsC/TPR_MFPF"/>
</dbReference>
<proteinExistence type="predicted"/>
<dbReference type="AlphaFoldDB" id="A0A512C4J8"/>
<protein>
    <submittedName>
        <fullName evidence="4">Adenylate cyclase</fullName>
    </submittedName>
</protein>
<accession>A0A512C4J8</accession>
<feature type="compositionally biased region" description="Pro residues" evidence="3">
    <location>
        <begin position="142"/>
        <end position="158"/>
    </location>
</feature>
<keyword evidence="2" id="KW-0802">TPR repeat</keyword>
<comment type="caution">
    <text evidence="4">The sequence shown here is derived from an EMBL/GenBank/DDBJ whole genome shotgun (WGS) entry which is preliminary data.</text>
</comment>
<feature type="region of interest" description="Disordered" evidence="3">
    <location>
        <begin position="141"/>
        <end position="161"/>
    </location>
</feature>
<organism evidence="4 5">
    <name type="scientific">Microvirga aerophila</name>
    <dbReference type="NCBI Taxonomy" id="670291"/>
    <lineage>
        <taxon>Bacteria</taxon>
        <taxon>Pseudomonadati</taxon>
        <taxon>Pseudomonadota</taxon>
        <taxon>Alphaproteobacteria</taxon>
        <taxon>Hyphomicrobiales</taxon>
        <taxon>Methylobacteriaceae</taxon>
        <taxon>Microvirga</taxon>
    </lineage>
</organism>
<evidence type="ECO:0000256" key="2">
    <source>
        <dbReference type="ARBA" id="ARBA00022803"/>
    </source>
</evidence>
<dbReference type="InterPro" id="IPR011990">
    <property type="entry name" value="TPR-like_helical_dom_sf"/>
</dbReference>
<dbReference type="PANTHER" id="PTHR44943">
    <property type="entry name" value="CELLULOSE SYNTHASE OPERON PROTEIN C"/>
    <property type="match status" value="1"/>
</dbReference>
<dbReference type="PANTHER" id="PTHR44943:SF8">
    <property type="entry name" value="TPR REPEAT-CONTAINING PROTEIN MJ0263"/>
    <property type="match status" value="1"/>
</dbReference>
<gene>
    <name evidence="4" type="ORF">MAE02_68380</name>
</gene>
<dbReference type="OrthoDB" id="100177at2"/>
<dbReference type="EMBL" id="BJYU01000334">
    <property type="protein sequence ID" value="GEO19142.1"/>
    <property type="molecule type" value="Genomic_DNA"/>
</dbReference>
<dbReference type="Gene3D" id="1.25.40.10">
    <property type="entry name" value="Tetratricopeptide repeat domain"/>
    <property type="match status" value="1"/>
</dbReference>
<evidence type="ECO:0000313" key="5">
    <source>
        <dbReference type="Proteomes" id="UP000321085"/>
    </source>
</evidence>
<dbReference type="SUPFAM" id="SSF48452">
    <property type="entry name" value="TPR-like"/>
    <property type="match status" value="1"/>
</dbReference>
<keyword evidence="1" id="KW-0677">Repeat</keyword>
<reference evidence="4 5" key="1">
    <citation type="submission" date="2019-07" db="EMBL/GenBank/DDBJ databases">
        <title>Whole genome shotgun sequence of Microvirga aerophila NBRC 106136.</title>
        <authorList>
            <person name="Hosoyama A."/>
            <person name="Uohara A."/>
            <person name="Ohji S."/>
            <person name="Ichikawa N."/>
        </authorList>
    </citation>
    <scope>NUCLEOTIDE SEQUENCE [LARGE SCALE GENOMIC DNA]</scope>
    <source>
        <strain evidence="4 5">NBRC 106136</strain>
    </source>
</reference>
<keyword evidence="5" id="KW-1185">Reference proteome</keyword>
<evidence type="ECO:0000256" key="3">
    <source>
        <dbReference type="SAM" id="MobiDB-lite"/>
    </source>
</evidence>
<name>A0A512C4J8_9HYPH</name>
<dbReference type="Proteomes" id="UP000321085">
    <property type="component" value="Unassembled WGS sequence"/>
</dbReference>
<sequence>MHNGSNHGVDGPSQAQSQPSAEDVRAQLDRLIASPDLDLPARARRFLRYIVEETLAGRADRIKAYSVGTEVFERDPNFDAQSDPVVRIEAGRLRRALEHYYLVPGLSDPVIIDVPKGAYVPHFTLRNPPEADVAETAEVLDPPAPAAPLPPSPTVPPSRPRRSLRIGLGAAAVAVTVTGLAWWGTSRPIPRPPAQASAAGVPSGPTLVVMPFANLGEGPDARIYAQGLTEEVLSLLARFKELSVLGRETSRAIPPDADVLRIHREVGVRYVLEGSVRTAGHQLRVTGRLLDAQTGAVLWSQAYDDDLRIRGFFAIQDDVAQKVATAVGQPYGIIARSDERRTQAGQPEDLEAYACTLRFYGYRAALSPASHAAIRTCLERAVDRYPSYATAWAMLSMLYLDEDRFGLNPRPGSPTAARRAIDAARLANRLDPENVRGLQALMMALFFTEQPEEALQVGERAVALNPNDTELLGEFGSRLGQADDRKRGMALLEQALARNPGHSDYYNGVLAQLAYLEREYQRAELLMRQVTQKKFPLYHFVSAIIYAQLGMKTEAAEARDRFLQERPTFFDQWDREVAKRNYGPKDGALLAEGARKAGFPVPDTTAAETALQSGIPQR</sequence>